<dbReference type="EMBL" id="GL890970">
    <property type="protein sequence ID" value="EGJ29268.1"/>
    <property type="molecule type" value="Genomic_DNA"/>
</dbReference>
<gene>
    <name evidence="1" type="ORF">LYNGBM3L_67070</name>
</gene>
<dbReference type="AlphaFoldDB" id="F4Y1X6"/>
<proteinExistence type="predicted"/>
<organism evidence="1 2">
    <name type="scientific">Moorena producens 3L</name>
    <dbReference type="NCBI Taxonomy" id="489825"/>
    <lineage>
        <taxon>Bacteria</taxon>
        <taxon>Bacillati</taxon>
        <taxon>Cyanobacteriota</taxon>
        <taxon>Cyanophyceae</taxon>
        <taxon>Coleofasciculales</taxon>
        <taxon>Coleofasciculaceae</taxon>
        <taxon>Moorena</taxon>
    </lineage>
</organism>
<evidence type="ECO:0000313" key="1">
    <source>
        <dbReference type="EMBL" id="EGJ29268.1"/>
    </source>
</evidence>
<protein>
    <submittedName>
        <fullName evidence="1">Uncharacterized protein</fullName>
    </submittedName>
</protein>
<reference evidence="2" key="1">
    <citation type="journal article" date="2011" name="Proc. Natl. Acad. Sci. U.S.A.">
        <title>Genomic insights into the physiology and ecology of the marine filamentous cyanobacterium Lyngbya majuscula.</title>
        <authorList>
            <person name="Jones A.C."/>
            <person name="Monroe E.A."/>
            <person name="Podell S."/>
            <person name="Hess W.R."/>
            <person name="Klages S."/>
            <person name="Esquenazi E."/>
            <person name="Niessen S."/>
            <person name="Hoover H."/>
            <person name="Rothmann M."/>
            <person name="Lasken R.S."/>
            <person name="Yates J.R.III."/>
            <person name="Reinhardt R."/>
            <person name="Kube M."/>
            <person name="Burkart M.D."/>
            <person name="Allen E.E."/>
            <person name="Dorrestein P.C."/>
            <person name="Gerwick W.H."/>
            <person name="Gerwick L."/>
        </authorList>
    </citation>
    <scope>NUCLEOTIDE SEQUENCE [LARGE SCALE GENOMIC DNA]</scope>
    <source>
        <strain evidence="2">3L</strain>
    </source>
</reference>
<keyword evidence="2" id="KW-1185">Reference proteome</keyword>
<dbReference type="HOGENOM" id="CLU_217250_0_0_3"/>
<sequence length="46" mass="4909">MVLFEVLAGALTARGRMSKTTRDFQPTVLAPPACLLAPVDYLTADS</sequence>
<accession>F4Y1X6</accession>
<evidence type="ECO:0000313" key="2">
    <source>
        <dbReference type="Proteomes" id="UP000003959"/>
    </source>
</evidence>
<dbReference type="Proteomes" id="UP000003959">
    <property type="component" value="Unassembled WGS sequence"/>
</dbReference>
<name>F4Y1X6_9CYAN</name>